<dbReference type="EMBL" id="PP511718">
    <property type="protein sequence ID" value="XCD06847.1"/>
    <property type="molecule type" value="Genomic_DNA"/>
</dbReference>
<evidence type="ECO:0000313" key="1">
    <source>
        <dbReference type="EMBL" id="XCD03905.1"/>
    </source>
</evidence>
<organism evidence="4">
    <name type="scientific">Dulem virus 222</name>
    <dbReference type="NCBI Taxonomy" id="3145699"/>
    <lineage>
        <taxon>Viruses</taxon>
        <taxon>Monodnaviria</taxon>
        <taxon>Sangervirae</taxon>
        <taxon>Phixviricota</taxon>
        <taxon>Malgrandaviricetes</taxon>
        <taxon>Petitvirales</taxon>
        <taxon>Microviridae</taxon>
        <taxon>Microvirus</taxon>
    </lineage>
</organism>
<dbReference type="EMBL" id="PP511656">
    <property type="protein sequence ID" value="XCD06318.1"/>
    <property type="molecule type" value="Genomic_DNA"/>
</dbReference>
<sequence>MECLQKRMIYHKQTIVDEDGVILTQEEMNRTIYKTIKVHVEKKTDRQGQTHAYTTRVVKKCGVQFQLF</sequence>
<proteinExistence type="predicted"/>
<dbReference type="EMBL" id="PP511398">
    <property type="protein sequence ID" value="XCD03905.1"/>
    <property type="molecule type" value="Genomic_DNA"/>
</dbReference>
<accession>A0AAU8B6J7</accession>
<evidence type="ECO:0000313" key="2">
    <source>
        <dbReference type="EMBL" id="XCD05257.1"/>
    </source>
</evidence>
<dbReference type="EMBL" id="PP511536">
    <property type="protein sequence ID" value="XCD05257.1"/>
    <property type="molecule type" value="Genomic_DNA"/>
</dbReference>
<reference evidence="4" key="1">
    <citation type="submission" date="2024-03" db="EMBL/GenBank/DDBJ databases">
        <title>Diverse circular DNA viruses in blood, oral, and fecal samples of captive lemurs.</title>
        <authorList>
            <person name="Paietta E.N."/>
            <person name="Kraberger S."/>
            <person name="Lund M.C."/>
            <person name="Custer J.M."/>
            <person name="Vargas K.M."/>
            <person name="Ehmke E.E."/>
            <person name="Yoder A.D."/>
            <person name="Varsani A."/>
        </authorList>
    </citation>
    <scope>NUCLEOTIDE SEQUENCE</scope>
    <source>
        <strain evidence="1">Duke_21_46</strain>
        <strain evidence="2">Duke_24FS_53</strain>
        <strain evidence="3">Duke_25FS_68</strain>
        <strain evidence="4">Duke_26_38</strain>
    </source>
</reference>
<evidence type="ECO:0000313" key="4">
    <source>
        <dbReference type="EMBL" id="XCD06847.1"/>
    </source>
</evidence>
<evidence type="ECO:0000313" key="3">
    <source>
        <dbReference type="EMBL" id="XCD06318.1"/>
    </source>
</evidence>
<name>A0AAU8B6J7_9VIRU</name>
<protein>
    <submittedName>
        <fullName evidence="4">Uncharacterized protein</fullName>
    </submittedName>
</protein>